<accession>A0A4U0GYE1</accession>
<dbReference type="AlphaFoldDB" id="A0A4U0GYE1"/>
<dbReference type="OrthoDB" id="3251881at2"/>
<organism evidence="1 2">
    <name type="scientific">Sphingobacterium alkalisoli</name>
    <dbReference type="NCBI Taxonomy" id="1874115"/>
    <lineage>
        <taxon>Bacteria</taxon>
        <taxon>Pseudomonadati</taxon>
        <taxon>Bacteroidota</taxon>
        <taxon>Sphingobacteriia</taxon>
        <taxon>Sphingobacteriales</taxon>
        <taxon>Sphingobacteriaceae</taxon>
        <taxon>Sphingobacterium</taxon>
    </lineage>
</organism>
<protein>
    <recommendedName>
        <fullName evidence="3">Lipopolysaccharide biosynthesis protein</fullName>
    </recommendedName>
</protein>
<dbReference type="RefSeq" id="WP_136821280.1">
    <property type="nucleotide sequence ID" value="NZ_BMJX01000004.1"/>
</dbReference>
<comment type="caution">
    <text evidence="1">The sequence shown here is derived from an EMBL/GenBank/DDBJ whole genome shotgun (WGS) entry which is preliminary data.</text>
</comment>
<keyword evidence="2" id="KW-1185">Reference proteome</keyword>
<sequence length="342" mass="40505">MELIGEDKTILLAMPDWFLYRELKKELENFGFTVIGVPFSNSFKYARIWDRLYNLFRKVVLNDKSYKNQLKYQANGKHIAKIVGSLKNKVDFALMIRADFYPAEVVNLIKEKSKILVGYQWDGVHRFPAIQKLIPLFDRFFVFDPDDLNLVPNILPCTNFYLNSESVQECTLDLYYVGSFVKERIDLISKFSEFLQQNNFNYLIHIVTDKERYIQRYKNSAFTISNEYVSYEQNIYNVKKSRILVDFLQNVHQGLSFRVFEALGSRKKLITDNVEVDKYDFYHPNNIFIVKDESFEGLSEFVKKPYVDLDPVIVNKYSFKNWISYVLDIKPYVPIFLPVSRQ</sequence>
<dbReference type="Proteomes" id="UP000309872">
    <property type="component" value="Unassembled WGS sequence"/>
</dbReference>
<name>A0A4U0GYE1_9SPHI</name>
<gene>
    <name evidence="1" type="ORF">FAZ19_13485</name>
</gene>
<proteinExistence type="predicted"/>
<reference evidence="1 2" key="1">
    <citation type="submission" date="2019-04" db="EMBL/GenBank/DDBJ databases">
        <title>Sphingobacterium olei sp. nov., isolated from oil-contaminated soil.</title>
        <authorList>
            <person name="Liu B."/>
        </authorList>
    </citation>
    <scope>NUCLEOTIDE SEQUENCE [LARGE SCALE GENOMIC DNA]</scope>
    <source>
        <strain evidence="1 2">Y3L14</strain>
    </source>
</reference>
<evidence type="ECO:0000313" key="2">
    <source>
        <dbReference type="Proteomes" id="UP000309872"/>
    </source>
</evidence>
<evidence type="ECO:0000313" key="1">
    <source>
        <dbReference type="EMBL" id="TJY64220.1"/>
    </source>
</evidence>
<evidence type="ECO:0008006" key="3">
    <source>
        <dbReference type="Google" id="ProtNLM"/>
    </source>
</evidence>
<dbReference type="EMBL" id="SUKA01000004">
    <property type="protein sequence ID" value="TJY64220.1"/>
    <property type="molecule type" value="Genomic_DNA"/>
</dbReference>